<sequence>MSAIQEEELLSQSSQDRLNTLVRADNILFRYPEREFTQDFEKGFTIRHHQPLIKNCISDIKSRVEALNVKSDRRESQQNKTYQSQRSIIVVDEELDEALQKFERRTNIKPNSKVLHLQTSIDSRIKECIPVDEKLAPLEERLYQQSSNVIKRQNVASMKEFLLNRRKRRQQSFQNRAQHYQSQINSSQNQSTLNNKSNNNNNNSSSVITTSNYNSVIELNIGSNPDQTGSRSPLRLKINESSQNLIKVKASGLDSQILRNAIVNRDSLNQSNEINSHALSGSQTSNPNLLKKILNRLQEVQLFNDFSKSPSQSPQNRKKSIFNMGNTSDGTFITFLPATIQNHNSINQTTSPKSQIHKFQLTSQNEKFGNFSGVSNSQVLNMNLSNKLKISEFNPYQDLKSSKSSTPRHYLLDKISKNIKQTARLRDNLNHNMQKINEDINKSIHQNSNSLNSRQIGKNNELLQLSPKIRISLGQKLRSSIIKAKQGVNFNSTVNQLKNQQY</sequence>
<feature type="compositionally biased region" description="Polar residues" evidence="2">
    <location>
        <begin position="171"/>
        <end position="180"/>
    </location>
</feature>
<accession>A0A077ZSB3</accession>
<dbReference type="Proteomes" id="UP000039865">
    <property type="component" value="Unassembled WGS sequence"/>
</dbReference>
<protein>
    <submittedName>
        <fullName evidence="3">Uncharacterized protein</fullName>
    </submittedName>
</protein>
<reference evidence="3 4" key="1">
    <citation type="submission" date="2014-06" db="EMBL/GenBank/DDBJ databases">
        <authorList>
            <person name="Swart Estienne"/>
        </authorList>
    </citation>
    <scope>NUCLEOTIDE SEQUENCE [LARGE SCALE GENOMIC DNA]</scope>
    <source>
        <strain evidence="3 4">130c</strain>
    </source>
</reference>
<keyword evidence="1" id="KW-0175">Coiled coil</keyword>
<proteinExistence type="predicted"/>
<feature type="coiled-coil region" evidence="1">
    <location>
        <begin position="412"/>
        <end position="446"/>
    </location>
</feature>
<feature type="compositionally biased region" description="Low complexity" evidence="2">
    <location>
        <begin position="181"/>
        <end position="208"/>
    </location>
</feature>
<dbReference type="EMBL" id="CCKQ01001147">
    <property type="protein sequence ID" value="CDW72255.1"/>
    <property type="molecule type" value="Genomic_DNA"/>
</dbReference>
<name>A0A077ZSB3_STYLE</name>
<dbReference type="InParanoid" id="A0A077ZSB3"/>
<evidence type="ECO:0000256" key="2">
    <source>
        <dbReference type="SAM" id="MobiDB-lite"/>
    </source>
</evidence>
<keyword evidence="4" id="KW-1185">Reference proteome</keyword>
<evidence type="ECO:0000256" key="1">
    <source>
        <dbReference type="SAM" id="Coils"/>
    </source>
</evidence>
<dbReference type="AlphaFoldDB" id="A0A077ZSB3"/>
<organism evidence="3 4">
    <name type="scientific">Stylonychia lemnae</name>
    <name type="common">Ciliate</name>
    <dbReference type="NCBI Taxonomy" id="5949"/>
    <lineage>
        <taxon>Eukaryota</taxon>
        <taxon>Sar</taxon>
        <taxon>Alveolata</taxon>
        <taxon>Ciliophora</taxon>
        <taxon>Intramacronucleata</taxon>
        <taxon>Spirotrichea</taxon>
        <taxon>Stichotrichia</taxon>
        <taxon>Sporadotrichida</taxon>
        <taxon>Oxytrichidae</taxon>
        <taxon>Stylonychinae</taxon>
        <taxon>Stylonychia</taxon>
    </lineage>
</organism>
<evidence type="ECO:0000313" key="4">
    <source>
        <dbReference type="Proteomes" id="UP000039865"/>
    </source>
</evidence>
<evidence type="ECO:0000313" key="3">
    <source>
        <dbReference type="EMBL" id="CDW72255.1"/>
    </source>
</evidence>
<feature type="region of interest" description="Disordered" evidence="2">
    <location>
        <begin position="169"/>
        <end position="208"/>
    </location>
</feature>
<gene>
    <name evidence="3" type="primary">Contig19152.g20311</name>
    <name evidence="3" type="ORF">STYLEM_1213</name>
</gene>